<keyword evidence="3" id="KW-1185">Reference proteome</keyword>
<dbReference type="Proteomes" id="UP000036987">
    <property type="component" value="Unassembled WGS sequence"/>
</dbReference>
<evidence type="ECO:0000313" key="2">
    <source>
        <dbReference type="EMBL" id="KMZ75358.1"/>
    </source>
</evidence>
<keyword evidence="1" id="KW-0732">Signal</keyword>
<name>A0A0K9Q270_ZOSMR</name>
<protein>
    <recommendedName>
        <fullName evidence="4">SHSP domain-containing protein</fullName>
    </recommendedName>
</protein>
<proteinExistence type="predicted"/>
<dbReference type="EMBL" id="LFYR01000182">
    <property type="protein sequence ID" value="KMZ75358.1"/>
    <property type="molecule type" value="Genomic_DNA"/>
</dbReference>
<organism evidence="2 3">
    <name type="scientific">Zostera marina</name>
    <name type="common">Eelgrass</name>
    <dbReference type="NCBI Taxonomy" id="29655"/>
    <lineage>
        <taxon>Eukaryota</taxon>
        <taxon>Viridiplantae</taxon>
        <taxon>Streptophyta</taxon>
        <taxon>Embryophyta</taxon>
        <taxon>Tracheophyta</taxon>
        <taxon>Spermatophyta</taxon>
        <taxon>Magnoliopsida</taxon>
        <taxon>Liliopsida</taxon>
        <taxon>Zosteraceae</taxon>
        <taxon>Zostera</taxon>
    </lineage>
</organism>
<reference evidence="3" key="1">
    <citation type="journal article" date="2016" name="Nature">
        <title>The genome of the seagrass Zostera marina reveals angiosperm adaptation to the sea.</title>
        <authorList>
            <person name="Olsen J.L."/>
            <person name="Rouze P."/>
            <person name="Verhelst B."/>
            <person name="Lin Y.-C."/>
            <person name="Bayer T."/>
            <person name="Collen J."/>
            <person name="Dattolo E."/>
            <person name="De Paoli E."/>
            <person name="Dittami S."/>
            <person name="Maumus F."/>
            <person name="Michel G."/>
            <person name="Kersting A."/>
            <person name="Lauritano C."/>
            <person name="Lohaus R."/>
            <person name="Toepel M."/>
            <person name="Tonon T."/>
            <person name="Vanneste K."/>
            <person name="Amirebrahimi M."/>
            <person name="Brakel J."/>
            <person name="Bostroem C."/>
            <person name="Chovatia M."/>
            <person name="Grimwood J."/>
            <person name="Jenkins J.W."/>
            <person name="Jueterbock A."/>
            <person name="Mraz A."/>
            <person name="Stam W.T."/>
            <person name="Tice H."/>
            <person name="Bornberg-Bauer E."/>
            <person name="Green P.J."/>
            <person name="Pearson G.A."/>
            <person name="Procaccini G."/>
            <person name="Duarte C.M."/>
            <person name="Schmutz J."/>
            <person name="Reusch T.B.H."/>
            <person name="Van de Peer Y."/>
        </authorList>
    </citation>
    <scope>NUCLEOTIDE SEQUENCE [LARGE SCALE GENOMIC DNA]</scope>
    <source>
        <strain evidence="3">cv. Finnish</strain>
    </source>
</reference>
<evidence type="ECO:0008006" key="4">
    <source>
        <dbReference type="Google" id="ProtNLM"/>
    </source>
</evidence>
<dbReference type="CDD" id="cd06464">
    <property type="entry name" value="ACD_sHsps-like"/>
    <property type="match status" value="1"/>
</dbReference>
<sequence>MFRGCLTLLLLISSGDLGASTTVKIPTFQTCVDSGVRKMKVHPVSIPRKRNNIAFREIGNRSLAEGIEGRQKKLRRLPHTFSKVLELPFRSDADVDVQEDVMGFVFVVAADNFGDDVRAHAIHIHPNIIKVVIRDSVDGDGDLELDRWRFRLPSCTRPELAVANYVDGELVVRIPKDGISEEAGGNSEGGIGRIVSVR</sequence>
<feature type="chain" id="PRO_5005528089" description="SHSP domain-containing protein" evidence="1">
    <location>
        <begin position="21"/>
        <end position="198"/>
    </location>
</feature>
<dbReference type="AlphaFoldDB" id="A0A0K9Q270"/>
<accession>A0A0K9Q270</accession>
<evidence type="ECO:0000256" key="1">
    <source>
        <dbReference type="SAM" id="SignalP"/>
    </source>
</evidence>
<feature type="signal peptide" evidence="1">
    <location>
        <begin position="1"/>
        <end position="20"/>
    </location>
</feature>
<comment type="caution">
    <text evidence="2">The sequence shown here is derived from an EMBL/GenBank/DDBJ whole genome shotgun (WGS) entry which is preliminary data.</text>
</comment>
<dbReference type="OrthoDB" id="1922291at2759"/>
<dbReference type="PANTHER" id="PTHR33879:SF3">
    <property type="entry name" value="17.6 KDA CLASS II HEAT SHOCK PROTEIN-RELATED"/>
    <property type="match status" value="1"/>
</dbReference>
<dbReference type="OMA" id="KLEVDVW"/>
<gene>
    <name evidence="2" type="ORF">ZOSMA_116G00850</name>
</gene>
<evidence type="ECO:0000313" key="3">
    <source>
        <dbReference type="Proteomes" id="UP000036987"/>
    </source>
</evidence>
<dbReference type="PANTHER" id="PTHR33879">
    <property type="entry name" value="17.6 KDA CLASS II HEAT SHOCK PROTEIN-RELATED"/>
    <property type="match status" value="1"/>
</dbReference>